<dbReference type="AlphaFoldDB" id="A0A5B6VZ59"/>
<reference evidence="2" key="1">
    <citation type="journal article" date="2019" name="Plant Biotechnol. J.">
        <title>Genome sequencing of the Australian wild diploid species Gossypium australe highlights disease resistance and delayed gland morphogenesis.</title>
        <authorList>
            <person name="Cai Y."/>
            <person name="Cai X."/>
            <person name="Wang Q."/>
            <person name="Wang P."/>
            <person name="Zhang Y."/>
            <person name="Cai C."/>
            <person name="Xu Y."/>
            <person name="Wang K."/>
            <person name="Zhou Z."/>
            <person name="Wang C."/>
            <person name="Geng S."/>
            <person name="Li B."/>
            <person name="Dong Q."/>
            <person name="Hou Y."/>
            <person name="Wang H."/>
            <person name="Ai P."/>
            <person name="Liu Z."/>
            <person name="Yi F."/>
            <person name="Sun M."/>
            <person name="An G."/>
            <person name="Cheng J."/>
            <person name="Zhang Y."/>
            <person name="Shi Q."/>
            <person name="Xie Y."/>
            <person name="Shi X."/>
            <person name="Chang Y."/>
            <person name="Huang F."/>
            <person name="Chen Y."/>
            <person name="Hong S."/>
            <person name="Mi L."/>
            <person name="Sun Q."/>
            <person name="Zhang L."/>
            <person name="Zhou B."/>
            <person name="Peng R."/>
            <person name="Zhang X."/>
            <person name="Liu F."/>
        </authorList>
    </citation>
    <scope>NUCLEOTIDE SEQUENCE [LARGE SCALE GENOMIC DNA]</scope>
    <source>
        <strain evidence="2">cv. PA1801</strain>
    </source>
</reference>
<evidence type="ECO:0000313" key="2">
    <source>
        <dbReference type="Proteomes" id="UP000325315"/>
    </source>
</evidence>
<keyword evidence="2" id="KW-1185">Reference proteome</keyword>
<protein>
    <submittedName>
        <fullName evidence="1">Uncharacterized protein</fullName>
    </submittedName>
</protein>
<gene>
    <name evidence="1" type="ORF">EPI10_024575</name>
</gene>
<dbReference type="EMBL" id="SMMG02000005">
    <property type="protein sequence ID" value="KAA3474274.1"/>
    <property type="molecule type" value="Genomic_DNA"/>
</dbReference>
<accession>A0A5B6VZ59</accession>
<name>A0A5B6VZ59_9ROSI</name>
<organism evidence="1 2">
    <name type="scientific">Gossypium australe</name>
    <dbReference type="NCBI Taxonomy" id="47621"/>
    <lineage>
        <taxon>Eukaryota</taxon>
        <taxon>Viridiplantae</taxon>
        <taxon>Streptophyta</taxon>
        <taxon>Embryophyta</taxon>
        <taxon>Tracheophyta</taxon>
        <taxon>Spermatophyta</taxon>
        <taxon>Magnoliopsida</taxon>
        <taxon>eudicotyledons</taxon>
        <taxon>Gunneridae</taxon>
        <taxon>Pentapetalae</taxon>
        <taxon>rosids</taxon>
        <taxon>malvids</taxon>
        <taxon>Malvales</taxon>
        <taxon>Malvaceae</taxon>
        <taxon>Malvoideae</taxon>
        <taxon>Gossypium</taxon>
    </lineage>
</organism>
<dbReference type="Proteomes" id="UP000325315">
    <property type="component" value="Unassembled WGS sequence"/>
</dbReference>
<evidence type="ECO:0000313" key="1">
    <source>
        <dbReference type="EMBL" id="KAA3474274.1"/>
    </source>
</evidence>
<sequence length="87" mass="10136">MSADLEKYLGMPIVVRRHKRRVFWHIKEKIQGQVDGWCTCCMLQGGRKDLSKLFLDIDGRNFTLNGVFIGVLGRFYAILRKWGFGFP</sequence>
<comment type="caution">
    <text evidence="1">The sequence shown here is derived from an EMBL/GenBank/DDBJ whole genome shotgun (WGS) entry which is preliminary data.</text>
</comment>
<proteinExistence type="predicted"/>